<organism evidence="3 4">
    <name type="scientific">Aquimarina celericrescens</name>
    <dbReference type="NCBI Taxonomy" id="1964542"/>
    <lineage>
        <taxon>Bacteria</taxon>
        <taxon>Pseudomonadati</taxon>
        <taxon>Bacteroidota</taxon>
        <taxon>Flavobacteriia</taxon>
        <taxon>Flavobacteriales</taxon>
        <taxon>Flavobacteriaceae</taxon>
        <taxon>Aquimarina</taxon>
    </lineage>
</organism>
<feature type="compositionally biased region" description="Basic residues" evidence="1">
    <location>
        <begin position="61"/>
        <end position="75"/>
    </location>
</feature>
<dbReference type="Proteomes" id="UP001597344">
    <property type="component" value="Unassembled WGS sequence"/>
</dbReference>
<reference evidence="4" key="1">
    <citation type="journal article" date="2019" name="Int. J. Syst. Evol. Microbiol.">
        <title>The Global Catalogue of Microorganisms (GCM) 10K type strain sequencing project: providing services to taxonomists for standard genome sequencing and annotation.</title>
        <authorList>
            <consortium name="The Broad Institute Genomics Platform"/>
            <consortium name="The Broad Institute Genome Sequencing Center for Infectious Disease"/>
            <person name="Wu L."/>
            <person name="Ma J."/>
        </authorList>
    </citation>
    <scope>NUCLEOTIDE SEQUENCE [LARGE SCALE GENOMIC DNA]</scope>
    <source>
        <strain evidence="4">DT92</strain>
    </source>
</reference>
<name>A0ABW5ARD4_9FLAO</name>
<evidence type="ECO:0000313" key="3">
    <source>
        <dbReference type="EMBL" id="MFD2185538.1"/>
    </source>
</evidence>
<feature type="signal peptide" evidence="2">
    <location>
        <begin position="1"/>
        <end position="22"/>
    </location>
</feature>
<gene>
    <name evidence="3" type="ORF">ACFSJT_01935</name>
</gene>
<evidence type="ECO:0000256" key="2">
    <source>
        <dbReference type="SAM" id="SignalP"/>
    </source>
</evidence>
<feature type="chain" id="PRO_5047423312" description="Lipoprotein" evidence="2">
    <location>
        <begin position="23"/>
        <end position="169"/>
    </location>
</feature>
<sequence length="169" mass="19353">MKKTICIIFLSVLALLSVTSCKKDTKANDFEAVEYPVDSTYIEGEDKGVVIKKAVTKKKNKPAAKKKKTSTKKKTAKEDEMMRIPGTFERTNNSYSKKYIKDYERYVSNYKKAVEAHDMDSFLKLNSASSDLSRQYSRLMSILPGEEIEKLSKYMEVKTKQMNDLSAKM</sequence>
<proteinExistence type="predicted"/>
<keyword evidence="4" id="KW-1185">Reference proteome</keyword>
<dbReference type="PROSITE" id="PS51257">
    <property type="entry name" value="PROKAR_LIPOPROTEIN"/>
    <property type="match status" value="1"/>
</dbReference>
<evidence type="ECO:0008006" key="5">
    <source>
        <dbReference type="Google" id="ProtNLM"/>
    </source>
</evidence>
<keyword evidence="2" id="KW-0732">Signal</keyword>
<dbReference type="EMBL" id="JBHUHY010000002">
    <property type="protein sequence ID" value="MFD2185538.1"/>
    <property type="molecule type" value="Genomic_DNA"/>
</dbReference>
<comment type="caution">
    <text evidence="3">The sequence shown here is derived from an EMBL/GenBank/DDBJ whole genome shotgun (WGS) entry which is preliminary data.</text>
</comment>
<accession>A0ABW5ARD4</accession>
<dbReference type="RefSeq" id="WP_378318515.1">
    <property type="nucleotide sequence ID" value="NZ_JBHUHY010000002.1"/>
</dbReference>
<evidence type="ECO:0000313" key="4">
    <source>
        <dbReference type="Proteomes" id="UP001597344"/>
    </source>
</evidence>
<feature type="region of interest" description="Disordered" evidence="1">
    <location>
        <begin position="61"/>
        <end position="80"/>
    </location>
</feature>
<evidence type="ECO:0000256" key="1">
    <source>
        <dbReference type="SAM" id="MobiDB-lite"/>
    </source>
</evidence>
<protein>
    <recommendedName>
        <fullName evidence="5">Lipoprotein</fullName>
    </recommendedName>
</protein>